<dbReference type="Proteomes" id="UP000002039">
    <property type="component" value="Unassembled WGS sequence"/>
</dbReference>
<accession>A0ABX2VS72</accession>
<dbReference type="RefSeq" id="XP_045279559.1">
    <property type="nucleotide sequence ID" value="XM_045425592.1"/>
</dbReference>
<gene>
    <name evidence="1" type="ORF">BDCG_16344</name>
</gene>
<evidence type="ECO:0000313" key="1">
    <source>
        <dbReference type="EMBL" id="OAS99831.1"/>
    </source>
</evidence>
<name>A0ABX2VS72_AJEDR</name>
<dbReference type="GeneID" id="69031236"/>
<proteinExistence type="predicted"/>
<reference evidence="2" key="1">
    <citation type="journal article" date="2015" name="PLoS Genet.">
        <title>The dynamic genome and transcriptome of the human fungal pathogen Blastomyces and close relative Emmonsia.</title>
        <authorList>
            <person name="Munoz J.F."/>
            <person name="Gauthier G.M."/>
            <person name="Desjardins C.A."/>
            <person name="Gallo J.E."/>
            <person name="Holder J."/>
            <person name="Sullivan T.D."/>
            <person name="Marty A.J."/>
            <person name="Carmen J.C."/>
            <person name="Chen Z."/>
            <person name="Ding L."/>
            <person name="Gujja S."/>
            <person name="Magrini V."/>
            <person name="Misas E."/>
            <person name="Mitreva M."/>
            <person name="Priest M."/>
            <person name="Saif S."/>
            <person name="Whiston E.A."/>
            <person name="Young S."/>
            <person name="Zeng Q."/>
            <person name="Goldman W.E."/>
            <person name="Mardis E.R."/>
            <person name="Taylor J.W."/>
            <person name="McEwen J.G."/>
            <person name="Clay O.K."/>
            <person name="Klein B.S."/>
            <person name="Cuomo C.A."/>
        </authorList>
    </citation>
    <scope>NUCLEOTIDE SEQUENCE [LARGE SCALE GENOMIC DNA]</scope>
    <source>
        <strain evidence="2">ER-3 / ATCC MYA-2586</strain>
    </source>
</reference>
<protein>
    <submittedName>
        <fullName evidence="1">Uncharacterized protein</fullName>
    </submittedName>
</protein>
<sequence>MHRVCISAAKPATVQDNFRALLEPARHDLERYRIEILMLRNRENDFPRDCTSTTALDVLLRLAALF</sequence>
<dbReference type="EMBL" id="EQ999973">
    <property type="protein sequence ID" value="OAS99831.1"/>
    <property type="molecule type" value="Genomic_DNA"/>
</dbReference>
<evidence type="ECO:0000313" key="2">
    <source>
        <dbReference type="Proteomes" id="UP000002039"/>
    </source>
</evidence>
<organism evidence="1 2">
    <name type="scientific">Ajellomyces dermatitidis (strain ER-3 / ATCC MYA-2586)</name>
    <name type="common">Blastomyces dermatitidis</name>
    <dbReference type="NCBI Taxonomy" id="559297"/>
    <lineage>
        <taxon>Eukaryota</taxon>
        <taxon>Fungi</taxon>
        <taxon>Dikarya</taxon>
        <taxon>Ascomycota</taxon>
        <taxon>Pezizomycotina</taxon>
        <taxon>Eurotiomycetes</taxon>
        <taxon>Eurotiomycetidae</taxon>
        <taxon>Onygenales</taxon>
        <taxon>Ajellomycetaceae</taxon>
        <taxon>Blastomyces</taxon>
    </lineage>
</organism>
<keyword evidence="2" id="KW-1185">Reference proteome</keyword>